<evidence type="ECO:0000313" key="2">
    <source>
        <dbReference type="EMBL" id="TDO73409.1"/>
    </source>
</evidence>
<dbReference type="GO" id="GO:0009143">
    <property type="term" value="P:nucleoside triphosphate catabolic process"/>
    <property type="evidence" value="ECO:0007669"/>
    <property type="project" value="InterPro"/>
</dbReference>
<dbReference type="InterPro" id="IPR002637">
    <property type="entry name" value="RdgB/HAM1"/>
</dbReference>
<sequence length="209" mass="23965">MKLVYGTYNPAKYDSMVQIVEDLEIELISLSSFGKQVIESDESGNDPLSNAEEKALNYYKQIKKPVFSCDTGLYFRGVKECDQPGVKARRVNGKKLNDIEMMNHYISIADKYGGKLVAYYTNAICLVMDKNNIIRDDGDDLNSEEFYIVNKPHPTVREGFPLDSISVHIEKGKYYYDIGDDQQNNFGVSKGIHSFFKRLIQRRQDKNEC</sequence>
<dbReference type="Gene3D" id="3.90.950.10">
    <property type="match status" value="1"/>
</dbReference>
<dbReference type="RefSeq" id="WP_133516242.1">
    <property type="nucleotide sequence ID" value="NZ_SNWX01000037.1"/>
</dbReference>
<proteinExistence type="predicted"/>
<accession>A0A4R6LFP8</accession>
<dbReference type="GO" id="GO:0047429">
    <property type="term" value="F:nucleoside triphosphate diphosphatase activity"/>
    <property type="evidence" value="ECO:0007669"/>
    <property type="project" value="InterPro"/>
</dbReference>
<dbReference type="AlphaFoldDB" id="A0A4R6LFP8"/>
<gene>
    <name evidence="2" type="ORF">DFR79_13726</name>
</gene>
<protein>
    <submittedName>
        <fullName evidence="2">Inosine/xanthosine triphosphate pyrophosphatase family protein</fullName>
    </submittedName>
</protein>
<name>A0A4R6LFP8_9FIRM</name>
<organism evidence="2 3">
    <name type="scientific">Halanaerobium saccharolyticum</name>
    <dbReference type="NCBI Taxonomy" id="43595"/>
    <lineage>
        <taxon>Bacteria</taxon>
        <taxon>Bacillati</taxon>
        <taxon>Bacillota</taxon>
        <taxon>Clostridia</taxon>
        <taxon>Halanaerobiales</taxon>
        <taxon>Halanaerobiaceae</taxon>
        <taxon>Halanaerobium</taxon>
    </lineage>
</organism>
<reference evidence="2 3" key="1">
    <citation type="submission" date="2019-03" db="EMBL/GenBank/DDBJ databases">
        <title>Subsurface microbial communities from deep shales in Ohio and West Virginia, USA.</title>
        <authorList>
            <person name="Wrighton K."/>
        </authorList>
    </citation>
    <scope>NUCLEOTIDE SEQUENCE [LARGE SCALE GENOMIC DNA]</scope>
    <source>
        <strain evidence="2 3">MA284_T2</strain>
    </source>
</reference>
<dbReference type="SUPFAM" id="SSF52972">
    <property type="entry name" value="ITPase-like"/>
    <property type="match status" value="1"/>
</dbReference>
<evidence type="ECO:0000256" key="1">
    <source>
        <dbReference type="ARBA" id="ARBA00022801"/>
    </source>
</evidence>
<comment type="caution">
    <text evidence="2">The sequence shown here is derived from an EMBL/GenBank/DDBJ whole genome shotgun (WGS) entry which is preliminary data.</text>
</comment>
<dbReference type="EMBL" id="SNWX01000037">
    <property type="protein sequence ID" value="TDO73409.1"/>
    <property type="molecule type" value="Genomic_DNA"/>
</dbReference>
<keyword evidence="1" id="KW-0378">Hydrolase</keyword>
<dbReference type="Pfam" id="PF01725">
    <property type="entry name" value="Ham1p_like"/>
    <property type="match status" value="1"/>
</dbReference>
<dbReference type="Proteomes" id="UP000295064">
    <property type="component" value="Unassembled WGS sequence"/>
</dbReference>
<dbReference type="InterPro" id="IPR029001">
    <property type="entry name" value="ITPase-like_fam"/>
</dbReference>
<evidence type="ECO:0000313" key="3">
    <source>
        <dbReference type="Proteomes" id="UP000295064"/>
    </source>
</evidence>
<dbReference type="OrthoDB" id="9793950at2"/>